<name>A0ABY3HPQ4_9BACT</name>
<evidence type="ECO:0000313" key="2">
    <source>
        <dbReference type="Proteomes" id="UP000321927"/>
    </source>
</evidence>
<keyword evidence="2" id="KW-1185">Reference proteome</keyword>
<dbReference type="PANTHER" id="PTHR40518:SF1">
    <property type="entry name" value="ACETOACETATE DECARBOXYLASE"/>
    <property type="match status" value="1"/>
</dbReference>
<dbReference type="SUPFAM" id="SSF160104">
    <property type="entry name" value="Acetoacetate decarboxylase-like"/>
    <property type="match status" value="1"/>
</dbReference>
<dbReference type="PANTHER" id="PTHR40518">
    <property type="entry name" value="ACETOACETATE DECARBOXYLASE"/>
    <property type="match status" value="1"/>
</dbReference>
<dbReference type="Gene3D" id="2.40.400.10">
    <property type="entry name" value="Acetoacetate decarboxylase-like"/>
    <property type="match status" value="1"/>
</dbReference>
<gene>
    <name evidence="1" type="ORF">ESW18_08555</name>
</gene>
<reference evidence="1 2" key="1">
    <citation type="submission" date="2019-08" db="EMBL/GenBank/DDBJ databases">
        <title>Genome of Algoriphagus ratkowskyi IC026.</title>
        <authorList>
            <person name="Bowman J.P."/>
        </authorList>
    </citation>
    <scope>NUCLEOTIDE SEQUENCE [LARGE SCALE GENOMIC DNA]</scope>
    <source>
        <strain evidence="1 2">IC026</strain>
    </source>
</reference>
<sequence>MKMYKQAPAPWKLKGEGIMLIYKFSRDWVENHGNLPEHLKGKFKGGLGYLMLVNYESSPVGPYKELLFIPGKFGPYGKQAITKIYVSTEVSTQNGHVNWGIPKETLAISWEKVGGKESIQVKNGEDNIFSCETTPGTIPFPISTSLLPINLHQSWDGVDFFTRPAGFGWAKRTKIENLQINATYFPDLISQKPLFAIKIDPFRIKFPKATYAV</sequence>
<protein>
    <recommendedName>
        <fullName evidence="3">Acetoacetate decarboxylase</fullName>
    </recommendedName>
</protein>
<proteinExistence type="predicted"/>
<accession>A0ABY3HPQ4</accession>
<evidence type="ECO:0008006" key="3">
    <source>
        <dbReference type="Google" id="ProtNLM"/>
    </source>
</evidence>
<comment type="caution">
    <text evidence="1">The sequence shown here is derived from an EMBL/GenBank/DDBJ whole genome shotgun (WGS) entry which is preliminary data.</text>
</comment>
<dbReference type="InterPro" id="IPR023375">
    <property type="entry name" value="ADC_dom_sf"/>
</dbReference>
<dbReference type="Proteomes" id="UP000321927">
    <property type="component" value="Unassembled WGS sequence"/>
</dbReference>
<organism evidence="1 2">
    <name type="scientific">Algoriphagus ratkowskyi</name>
    <dbReference type="NCBI Taxonomy" id="57028"/>
    <lineage>
        <taxon>Bacteria</taxon>
        <taxon>Pseudomonadati</taxon>
        <taxon>Bacteroidota</taxon>
        <taxon>Cytophagia</taxon>
        <taxon>Cytophagales</taxon>
        <taxon>Cyclobacteriaceae</taxon>
        <taxon>Algoriphagus</taxon>
    </lineage>
</organism>
<evidence type="ECO:0000313" key="1">
    <source>
        <dbReference type="EMBL" id="TXD78301.1"/>
    </source>
</evidence>
<dbReference type="EMBL" id="VORV01000005">
    <property type="protein sequence ID" value="TXD78301.1"/>
    <property type="molecule type" value="Genomic_DNA"/>
</dbReference>